<evidence type="ECO:0000256" key="1">
    <source>
        <dbReference type="SAM" id="SignalP"/>
    </source>
</evidence>
<dbReference type="InterPro" id="IPR011459">
    <property type="entry name" value="DUF1565"/>
</dbReference>
<feature type="signal peptide" evidence="1">
    <location>
        <begin position="1"/>
        <end position="21"/>
    </location>
</feature>
<reference evidence="3 4" key="1">
    <citation type="submission" date="2019-12" db="EMBL/GenBank/DDBJ databases">
        <title>Chitinophaga sp. strain ysch24 (GDMCC 1.1355), whole genome shotgun sequence.</title>
        <authorList>
            <person name="Zhang X."/>
        </authorList>
    </citation>
    <scope>NUCLEOTIDE SEQUENCE [LARGE SCALE GENOMIC DNA]</scope>
    <source>
        <strain evidence="4">ysch24</strain>
    </source>
</reference>
<dbReference type="EMBL" id="WRXN01000001">
    <property type="protein sequence ID" value="MVT07468.1"/>
    <property type="molecule type" value="Genomic_DNA"/>
</dbReference>
<comment type="caution">
    <text evidence="3">The sequence shown here is derived from an EMBL/GenBank/DDBJ whole genome shotgun (WGS) entry which is preliminary data.</text>
</comment>
<evidence type="ECO:0000259" key="2">
    <source>
        <dbReference type="Pfam" id="PF07602"/>
    </source>
</evidence>
<dbReference type="Proteomes" id="UP000461730">
    <property type="component" value="Unassembled WGS sequence"/>
</dbReference>
<feature type="chain" id="PRO_5029688595" description="DUF1565 domain-containing protein" evidence="1">
    <location>
        <begin position="22"/>
        <end position="187"/>
    </location>
</feature>
<dbReference type="InterPro" id="IPR011050">
    <property type="entry name" value="Pectin_lyase_fold/virulence"/>
</dbReference>
<gene>
    <name evidence="3" type="ORF">GO493_04275</name>
</gene>
<accession>A0A7K1TZD3</accession>
<dbReference type="InterPro" id="IPR012334">
    <property type="entry name" value="Pectin_lyas_fold"/>
</dbReference>
<feature type="domain" description="DUF1565" evidence="2">
    <location>
        <begin position="30"/>
        <end position="146"/>
    </location>
</feature>
<organism evidence="3 4">
    <name type="scientific">Chitinophaga tropicalis</name>
    <dbReference type="NCBI Taxonomy" id="2683588"/>
    <lineage>
        <taxon>Bacteria</taxon>
        <taxon>Pseudomonadati</taxon>
        <taxon>Bacteroidota</taxon>
        <taxon>Chitinophagia</taxon>
        <taxon>Chitinophagales</taxon>
        <taxon>Chitinophagaceae</taxon>
        <taxon>Chitinophaga</taxon>
    </lineage>
</organism>
<evidence type="ECO:0000313" key="4">
    <source>
        <dbReference type="Proteomes" id="UP000461730"/>
    </source>
</evidence>
<keyword evidence="4" id="KW-1185">Reference proteome</keyword>
<proteinExistence type="predicted"/>
<sequence length="187" mass="19998">MYKPLFLITTLLFAISWQLNAQTIFVDPLKGKDTGAGTATAPLATLDKAIAVTNAFTGKEPVSIKLFPGLYTLTDKLVIRLPAGEEKKGFSIEAVTLPDDTGWLPTKMPVIQSVSGNNSDAQFPHSVGLLVAADNVKLQGLKFTGNANPTVKYYYPITKEDSLLTGLAVSQCFFAGDRYSAPIQGGV</sequence>
<dbReference type="Gene3D" id="2.160.20.10">
    <property type="entry name" value="Single-stranded right-handed beta-helix, Pectin lyase-like"/>
    <property type="match status" value="1"/>
</dbReference>
<dbReference type="Pfam" id="PF07602">
    <property type="entry name" value="DUF1565"/>
    <property type="match status" value="1"/>
</dbReference>
<protein>
    <recommendedName>
        <fullName evidence="2">DUF1565 domain-containing protein</fullName>
    </recommendedName>
</protein>
<dbReference type="RefSeq" id="WP_157304858.1">
    <property type="nucleotide sequence ID" value="NZ_WRXN01000001.1"/>
</dbReference>
<dbReference type="AlphaFoldDB" id="A0A7K1TZD3"/>
<dbReference type="SUPFAM" id="SSF51126">
    <property type="entry name" value="Pectin lyase-like"/>
    <property type="match status" value="1"/>
</dbReference>
<name>A0A7K1TZD3_9BACT</name>
<keyword evidence="1" id="KW-0732">Signal</keyword>
<evidence type="ECO:0000313" key="3">
    <source>
        <dbReference type="EMBL" id="MVT07468.1"/>
    </source>
</evidence>